<evidence type="ECO:0000256" key="8">
    <source>
        <dbReference type="RuleBase" id="RU003357"/>
    </source>
</evidence>
<dbReference type="InterPro" id="IPR039426">
    <property type="entry name" value="TonB-dep_rcpt-like"/>
</dbReference>
<comment type="caution">
    <text evidence="11">The sequence shown here is derived from an EMBL/GenBank/DDBJ whole genome shotgun (WGS) entry which is preliminary data.</text>
</comment>
<organism evidence="11 12">
    <name type="scientific">Paludibacter jiangxiensis</name>
    <dbReference type="NCBI Taxonomy" id="681398"/>
    <lineage>
        <taxon>Bacteria</taxon>
        <taxon>Pseudomonadati</taxon>
        <taxon>Bacteroidota</taxon>
        <taxon>Bacteroidia</taxon>
        <taxon>Bacteroidales</taxon>
        <taxon>Paludibacteraceae</taxon>
        <taxon>Paludibacter</taxon>
    </lineage>
</organism>
<dbReference type="Pfam" id="PF00593">
    <property type="entry name" value="TonB_dep_Rec_b-barrel"/>
    <property type="match status" value="1"/>
</dbReference>
<dbReference type="EMBL" id="BDCR01000004">
    <property type="protein sequence ID" value="GAT64104.1"/>
    <property type="molecule type" value="Genomic_DNA"/>
</dbReference>
<dbReference type="InterPro" id="IPR012910">
    <property type="entry name" value="Plug_dom"/>
</dbReference>
<evidence type="ECO:0000313" key="11">
    <source>
        <dbReference type="EMBL" id="GAT64104.1"/>
    </source>
</evidence>
<dbReference type="InterPro" id="IPR037066">
    <property type="entry name" value="Plug_dom_sf"/>
</dbReference>
<evidence type="ECO:0000256" key="3">
    <source>
        <dbReference type="ARBA" id="ARBA00022452"/>
    </source>
</evidence>
<comment type="subcellular location">
    <subcellularLocation>
        <location evidence="1">Cell outer membrane</location>
        <topology evidence="1">Multi-pass membrane protein</topology>
    </subcellularLocation>
</comment>
<dbReference type="Pfam" id="PF07715">
    <property type="entry name" value="Plug"/>
    <property type="match status" value="1"/>
</dbReference>
<keyword evidence="12" id="KW-1185">Reference proteome</keyword>
<evidence type="ECO:0000256" key="2">
    <source>
        <dbReference type="ARBA" id="ARBA00022448"/>
    </source>
</evidence>
<feature type="domain" description="TonB-dependent receptor-like beta-barrel" evidence="9">
    <location>
        <begin position="350"/>
        <end position="765"/>
    </location>
</feature>
<evidence type="ECO:0000256" key="7">
    <source>
        <dbReference type="ARBA" id="ARBA00023237"/>
    </source>
</evidence>
<evidence type="ECO:0000259" key="9">
    <source>
        <dbReference type="Pfam" id="PF00593"/>
    </source>
</evidence>
<evidence type="ECO:0000313" key="12">
    <source>
        <dbReference type="Proteomes" id="UP000076586"/>
    </source>
</evidence>
<keyword evidence="7" id="KW-0998">Cell outer membrane</keyword>
<dbReference type="Gene3D" id="2.60.40.1120">
    <property type="entry name" value="Carboxypeptidase-like, regulatory domain"/>
    <property type="match status" value="1"/>
</dbReference>
<feature type="domain" description="TonB-dependent receptor plug" evidence="10">
    <location>
        <begin position="143"/>
        <end position="244"/>
    </location>
</feature>
<dbReference type="Gene3D" id="2.40.170.20">
    <property type="entry name" value="TonB-dependent receptor, beta-barrel domain"/>
    <property type="match status" value="1"/>
</dbReference>
<keyword evidence="4" id="KW-0812">Transmembrane</keyword>
<proteinExistence type="inferred from homology"/>
<keyword evidence="5 8" id="KW-0798">TonB box</keyword>
<dbReference type="InterPro" id="IPR036942">
    <property type="entry name" value="Beta-barrel_TonB_sf"/>
</dbReference>
<dbReference type="STRING" id="681398.PJIAN_4651"/>
<dbReference type="GO" id="GO:0009279">
    <property type="term" value="C:cell outer membrane"/>
    <property type="evidence" value="ECO:0007669"/>
    <property type="project" value="UniProtKB-SubCell"/>
</dbReference>
<dbReference type="InterPro" id="IPR000531">
    <property type="entry name" value="Beta-barrel_TonB"/>
</dbReference>
<dbReference type="SUPFAM" id="SSF56935">
    <property type="entry name" value="Porins"/>
    <property type="match status" value="1"/>
</dbReference>
<dbReference type="AlphaFoldDB" id="A0A161L9F0"/>
<accession>A0A161L9F0</accession>
<protein>
    <submittedName>
        <fullName evidence="11">Outer membrane receptor proteins</fullName>
    </submittedName>
</protein>
<sequence>MYICKRKRTTDILKNMEIMLMRIYSMLTLLLLLIISPIQAQQQTHAIRGNVLDKTTREMLPFINVVIWETTKGATTDSVGNYTIGGVKSGTYRLQASAVGYKTFISPEFSVVNKDMEFNIELEENTETLKEVKVTAGPYRKPAESPVSMRVIGFAEIEKSAGANRDISRVIQSFPGVASAPSGYRNDLIVRGGGPSENRYYIDGVEIPNINHFSTQGASGGPVGIINAELIRETDFYSGAFPAGKGNAMSSILDFRLKDGNSTTRTYNIALGSSEAAFTTDGYINKKTTYLFSARQSYLQLLFKALKLPFLPAYTDTQFKVKVKFDKKNELTLLGLGAIDNMSLNTDTAGQTDGNKYILTTIPVIRQTTYTLGGVWKHFAGNTVQSYVLSINNLDNKQHKYRNNDDSSEANKILDYSSFEREIKFRFENSSQLDHFRLNIGANTELARYFNNTRQTVYANGISTNLAYNTDISFFKWGLYSSLNYDSNDGKLTVSAGLRTDANTFTSSMSNPLRQLSPRISLAYCIADGWYINGNLGRYYQLPSYTVLGYKNDYGMLVNKANNIRYQRSDQVVIGLEQRPTNYIRLTLEGFYKRYTDGLLSVSDGIPLSSKGNDYTLFGTEAVTSSAKGRAYGAEALARWFGYKNLNLIVAYTFVRSEFLEPATGKYIPSSWDNRHLLTMTGSYKLPRNWDIGTKLRVIGGAPYTPYDAYKSSIKAAWDAQNRPYYDYSRFNAERGAVFSQLDIRIDKTYYFKGWMLGFYFDVQNATNSKYRQAPVLNSTGVTDPTDANRYLMKTIDVENGSVVPSIGIMMQF</sequence>
<keyword evidence="11" id="KW-0675">Receptor</keyword>
<dbReference type="PANTHER" id="PTHR30069">
    <property type="entry name" value="TONB-DEPENDENT OUTER MEMBRANE RECEPTOR"/>
    <property type="match status" value="1"/>
</dbReference>
<gene>
    <name evidence="11" type="ORF">PJIAN_4651</name>
</gene>
<dbReference type="Pfam" id="PF13715">
    <property type="entry name" value="CarbopepD_reg_2"/>
    <property type="match status" value="1"/>
</dbReference>
<dbReference type="SUPFAM" id="SSF49464">
    <property type="entry name" value="Carboxypeptidase regulatory domain-like"/>
    <property type="match status" value="1"/>
</dbReference>
<evidence type="ECO:0000256" key="1">
    <source>
        <dbReference type="ARBA" id="ARBA00004571"/>
    </source>
</evidence>
<dbReference type="GO" id="GO:0044718">
    <property type="term" value="P:siderophore transmembrane transport"/>
    <property type="evidence" value="ECO:0007669"/>
    <property type="project" value="TreeGrafter"/>
</dbReference>
<keyword evidence="6 8" id="KW-0472">Membrane</keyword>
<keyword evidence="2" id="KW-0813">Transport</keyword>
<evidence type="ECO:0000256" key="4">
    <source>
        <dbReference type="ARBA" id="ARBA00022692"/>
    </source>
</evidence>
<evidence type="ECO:0000256" key="6">
    <source>
        <dbReference type="ARBA" id="ARBA00023136"/>
    </source>
</evidence>
<dbReference type="GO" id="GO:0015344">
    <property type="term" value="F:siderophore uptake transmembrane transporter activity"/>
    <property type="evidence" value="ECO:0007669"/>
    <property type="project" value="TreeGrafter"/>
</dbReference>
<dbReference type="Gene3D" id="2.170.130.10">
    <property type="entry name" value="TonB-dependent receptor, plug domain"/>
    <property type="match status" value="1"/>
</dbReference>
<evidence type="ECO:0000256" key="5">
    <source>
        <dbReference type="ARBA" id="ARBA00023077"/>
    </source>
</evidence>
<comment type="similarity">
    <text evidence="8">Belongs to the TonB-dependent receptor family.</text>
</comment>
<keyword evidence="3" id="KW-1134">Transmembrane beta strand</keyword>
<evidence type="ECO:0000259" key="10">
    <source>
        <dbReference type="Pfam" id="PF07715"/>
    </source>
</evidence>
<dbReference type="InterPro" id="IPR008969">
    <property type="entry name" value="CarboxyPept-like_regulatory"/>
</dbReference>
<reference evidence="12" key="1">
    <citation type="submission" date="2016-04" db="EMBL/GenBank/DDBJ databases">
        <title>Draft genome sequence of Paludibacter jiangxiensis strain NM7.</title>
        <authorList>
            <person name="Qiu Y."/>
            <person name="Matsuura N."/>
            <person name="Ohashi A."/>
            <person name="Tourlousse M.D."/>
            <person name="Sekiguchi Y."/>
        </authorList>
    </citation>
    <scope>NUCLEOTIDE SEQUENCE [LARGE SCALE GENOMIC DNA]</scope>
    <source>
        <strain evidence="12">NM7</strain>
    </source>
</reference>
<name>A0A161L9F0_9BACT</name>
<reference evidence="12" key="2">
    <citation type="journal article" date="2017" name="Genome Announc.">
        <title>Draft genome sequence of Paludibacter jiangxiensis NM7(T), a propionate-producing fermentative bacterium.</title>
        <authorList>
            <person name="Qiu Y.-L."/>
            <person name="Tourlousse D.M."/>
            <person name="Matsuura N."/>
            <person name="Ohashi A."/>
            <person name="Sekiguchi Y."/>
        </authorList>
    </citation>
    <scope>NUCLEOTIDE SEQUENCE [LARGE SCALE GENOMIC DNA]</scope>
    <source>
        <strain evidence="12">NM7</strain>
    </source>
</reference>
<dbReference type="Proteomes" id="UP000076586">
    <property type="component" value="Unassembled WGS sequence"/>
</dbReference>
<dbReference type="PANTHER" id="PTHR30069:SF57">
    <property type="entry name" value="TONB-DEPENDENT RECEPTOR"/>
    <property type="match status" value="1"/>
</dbReference>